<dbReference type="EMBL" id="CAXDID020000005">
    <property type="protein sequence ID" value="CAL5974922.1"/>
    <property type="molecule type" value="Genomic_DNA"/>
</dbReference>
<gene>
    <name evidence="2" type="ORF">HINF_LOCUS18460</name>
    <name evidence="3" type="ORF">HINF_LOCUS3095</name>
</gene>
<feature type="transmembrane region" description="Helical" evidence="1">
    <location>
        <begin position="348"/>
        <end position="371"/>
    </location>
</feature>
<dbReference type="Proteomes" id="UP001642409">
    <property type="component" value="Unassembled WGS sequence"/>
</dbReference>
<keyword evidence="1" id="KW-0472">Membrane</keyword>
<name>A0AA86P5B1_9EUKA</name>
<organism evidence="2">
    <name type="scientific">Hexamita inflata</name>
    <dbReference type="NCBI Taxonomy" id="28002"/>
    <lineage>
        <taxon>Eukaryota</taxon>
        <taxon>Metamonada</taxon>
        <taxon>Diplomonadida</taxon>
        <taxon>Hexamitidae</taxon>
        <taxon>Hexamitinae</taxon>
        <taxon>Hexamita</taxon>
    </lineage>
</organism>
<reference evidence="2" key="1">
    <citation type="submission" date="2023-06" db="EMBL/GenBank/DDBJ databases">
        <authorList>
            <person name="Kurt Z."/>
        </authorList>
    </citation>
    <scope>NUCLEOTIDE SEQUENCE</scope>
</reference>
<keyword evidence="1" id="KW-1133">Transmembrane helix</keyword>
<reference evidence="3 4" key="2">
    <citation type="submission" date="2024-07" db="EMBL/GenBank/DDBJ databases">
        <authorList>
            <person name="Akdeniz Z."/>
        </authorList>
    </citation>
    <scope>NUCLEOTIDE SEQUENCE [LARGE SCALE GENOMIC DNA]</scope>
</reference>
<evidence type="ECO:0000313" key="4">
    <source>
        <dbReference type="Proteomes" id="UP001642409"/>
    </source>
</evidence>
<keyword evidence="1" id="KW-0812">Transmembrane</keyword>
<accession>A0AA86P5B1</accession>
<keyword evidence="4" id="KW-1185">Reference proteome</keyword>
<evidence type="ECO:0000313" key="3">
    <source>
        <dbReference type="EMBL" id="CAL5974922.1"/>
    </source>
</evidence>
<dbReference type="EMBL" id="CATOUU010000464">
    <property type="protein sequence ID" value="CAI9930815.1"/>
    <property type="molecule type" value="Genomic_DNA"/>
</dbReference>
<protein>
    <submittedName>
        <fullName evidence="3">Hypothetical_protein</fullName>
    </submittedName>
</protein>
<proteinExistence type="predicted"/>
<dbReference type="AlphaFoldDB" id="A0AA86P5B1"/>
<sequence length="392" mass="45192">MKKYTSDSAPMINIIICYQSSVEPDIILINQQEKNIALKTNVNTVIGVQVPPIIIADSKTAIYHHFAFLAVFNIPDQCTIQFSDIYDFKLEQYQQSETSVSFVVQLSREQNDGSKFIYVKVISKCDTQMMLVASAVHYYEEHVTLFTKKLPERTYLVHNHVKNQNKRIMIDVASTESFAVQVCSTPVLMNIIGPDCKKYEGKGVLQIDVEVNTFSTMDYIYYSIETNINENKTIYAELTFVNIVPTNTKTLEYNVPNERLHYQLSNIAAEAYFEVSRIDLGILICFTETFKDQAYQCNLQITALGKYTITPQMKHFLVQNTGWFEFQIVQQKEEEEEEEQQNQKSKKWIIWVVLAVVIVVIGIAVLTFFLVKNRKYQKFGNETVQINGSLEM</sequence>
<evidence type="ECO:0000313" key="2">
    <source>
        <dbReference type="EMBL" id="CAI9930815.1"/>
    </source>
</evidence>
<evidence type="ECO:0000256" key="1">
    <source>
        <dbReference type="SAM" id="Phobius"/>
    </source>
</evidence>
<comment type="caution">
    <text evidence="2">The sequence shown here is derived from an EMBL/GenBank/DDBJ whole genome shotgun (WGS) entry which is preliminary data.</text>
</comment>